<keyword evidence="5" id="KW-0479">Metal-binding</keyword>
<evidence type="ECO:0000313" key="9">
    <source>
        <dbReference type="Proteomes" id="UP000007148"/>
    </source>
</evidence>
<dbReference type="InterPro" id="IPR005140">
    <property type="entry name" value="eRF1_Pelota-like_N"/>
</dbReference>
<dbReference type="InterPro" id="IPR058547">
    <property type="entry name" value="Pelota_N"/>
</dbReference>
<dbReference type="eggNOG" id="KOG2869">
    <property type="taxonomic scope" value="Eukaryota"/>
</dbReference>
<dbReference type="Pfam" id="PF26356">
    <property type="entry name" value="Pelota_N"/>
    <property type="match status" value="1"/>
</dbReference>
<dbReference type="PANTHER" id="PTHR10853:SF0">
    <property type="entry name" value="PROTEIN PELOTA HOMOLOG"/>
    <property type="match status" value="1"/>
</dbReference>
<dbReference type="PANTHER" id="PTHR10853">
    <property type="entry name" value="PELOTA"/>
    <property type="match status" value="1"/>
</dbReference>
<evidence type="ECO:0000256" key="6">
    <source>
        <dbReference type="SAM" id="MobiDB-lite"/>
    </source>
</evidence>
<dbReference type="GO" id="GO:0032790">
    <property type="term" value="P:ribosome disassembly"/>
    <property type="evidence" value="ECO:0007669"/>
    <property type="project" value="TreeGrafter"/>
</dbReference>
<dbReference type="EMBL" id="CAFZ01000068">
    <property type="protein sequence ID" value="CCA69977.1"/>
    <property type="molecule type" value="Genomic_DNA"/>
</dbReference>
<dbReference type="Gene3D" id="3.30.420.60">
    <property type="entry name" value="eRF1 domain 2"/>
    <property type="match status" value="1"/>
</dbReference>
<comment type="subcellular location">
    <subcellularLocation>
        <location evidence="2">Cytoplasm</location>
    </subcellularLocation>
</comment>
<feature type="region of interest" description="Disordered" evidence="6">
    <location>
        <begin position="358"/>
        <end position="377"/>
    </location>
</feature>
<gene>
    <name evidence="8" type="ORF">PIIN_03917</name>
</gene>
<dbReference type="FunFam" id="3.30.1330.30:FF:000008">
    <property type="entry name" value="Protein pelota homolog"/>
    <property type="match status" value="1"/>
</dbReference>
<dbReference type="InterPro" id="IPR005142">
    <property type="entry name" value="eRF1_3"/>
</dbReference>
<reference evidence="8 9" key="1">
    <citation type="journal article" date="2011" name="PLoS Pathog.">
        <title>Endophytic Life Strategies Decoded by Genome and Transcriptome Analyses of the Mutualistic Root Symbiont Piriformospora indica.</title>
        <authorList>
            <person name="Zuccaro A."/>
            <person name="Lahrmann U."/>
            <person name="Guldener U."/>
            <person name="Langen G."/>
            <person name="Pfiffi S."/>
            <person name="Biedenkopf D."/>
            <person name="Wong P."/>
            <person name="Samans B."/>
            <person name="Grimm C."/>
            <person name="Basiewicz M."/>
            <person name="Murat C."/>
            <person name="Martin F."/>
            <person name="Kogel K.H."/>
        </authorList>
    </citation>
    <scope>NUCLEOTIDE SEQUENCE [LARGE SCALE GENOMIC DNA]</scope>
    <source>
        <strain evidence="8 9">DSM 11827</strain>
    </source>
</reference>
<dbReference type="Pfam" id="PF03465">
    <property type="entry name" value="eRF1_3"/>
    <property type="match status" value="1"/>
</dbReference>
<comment type="caution">
    <text evidence="8">The sequence shown here is derived from an EMBL/GenBank/DDBJ whole genome shotgun (WGS) entry which is preliminary data.</text>
</comment>
<name>G4TF73_SERID</name>
<dbReference type="GO" id="GO:0071025">
    <property type="term" value="P:RNA surveillance"/>
    <property type="evidence" value="ECO:0007669"/>
    <property type="project" value="InterPro"/>
</dbReference>
<dbReference type="FunCoup" id="G4TF73">
    <property type="interactions" value="435"/>
</dbReference>
<evidence type="ECO:0000256" key="4">
    <source>
        <dbReference type="ARBA" id="ARBA00022490"/>
    </source>
</evidence>
<dbReference type="GO" id="GO:0070651">
    <property type="term" value="P:nonfunctional rRNA decay"/>
    <property type="evidence" value="ECO:0007669"/>
    <property type="project" value="TreeGrafter"/>
</dbReference>
<dbReference type="Gene3D" id="2.30.30.870">
    <property type="entry name" value="Pelota, domain A"/>
    <property type="match status" value="1"/>
</dbReference>
<dbReference type="Pfam" id="PF03464">
    <property type="entry name" value="eRF1_2"/>
    <property type="match status" value="1"/>
</dbReference>
<keyword evidence="4" id="KW-0963">Cytoplasm</keyword>
<dbReference type="GO" id="GO:0046872">
    <property type="term" value="F:metal ion binding"/>
    <property type="evidence" value="ECO:0007669"/>
    <property type="project" value="UniProtKB-KW"/>
</dbReference>
<dbReference type="GO" id="GO:0005737">
    <property type="term" value="C:cytoplasm"/>
    <property type="evidence" value="ECO:0007669"/>
    <property type="project" value="UniProtKB-SubCell"/>
</dbReference>
<comment type="cofactor">
    <cofactor evidence="1">
        <name>a divalent metal cation</name>
        <dbReference type="ChEBI" id="CHEBI:60240"/>
    </cofactor>
</comment>
<dbReference type="InterPro" id="IPR004405">
    <property type="entry name" value="TF_pelota"/>
</dbReference>
<evidence type="ECO:0000259" key="7">
    <source>
        <dbReference type="SMART" id="SM01194"/>
    </source>
</evidence>
<evidence type="ECO:0000313" key="8">
    <source>
        <dbReference type="EMBL" id="CCA69977.1"/>
    </source>
</evidence>
<feature type="domain" description="eRF1/Pelota-like N-terminal" evidence="7">
    <location>
        <begin position="1"/>
        <end position="133"/>
    </location>
</feature>
<dbReference type="SUPFAM" id="SSF53137">
    <property type="entry name" value="Translational machinery components"/>
    <property type="match status" value="1"/>
</dbReference>
<dbReference type="OrthoDB" id="10249111at2759"/>
<keyword evidence="9" id="KW-1185">Reference proteome</keyword>
<dbReference type="SUPFAM" id="SSF159065">
    <property type="entry name" value="Dom34/Pelota N-terminal domain-like"/>
    <property type="match status" value="1"/>
</dbReference>
<dbReference type="AlphaFoldDB" id="G4TF73"/>
<feature type="region of interest" description="Disordered" evidence="6">
    <location>
        <begin position="63"/>
        <end position="84"/>
    </location>
</feature>
<dbReference type="STRING" id="1109443.G4TF73"/>
<comment type="similarity">
    <text evidence="3">Belongs to the eukaryotic release factor 1 family. Pelota subfamily.</text>
</comment>
<dbReference type="InParanoid" id="G4TF73"/>
<proteinExistence type="inferred from homology"/>
<dbReference type="InterPro" id="IPR038069">
    <property type="entry name" value="Pelota/DOM34_N"/>
</dbReference>
<accession>G4TF73</accession>
<evidence type="ECO:0000256" key="2">
    <source>
        <dbReference type="ARBA" id="ARBA00004496"/>
    </source>
</evidence>
<dbReference type="SMART" id="SM01194">
    <property type="entry name" value="eRF1_1"/>
    <property type="match status" value="1"/>
</dbReference>
<evidence type="ECO:0000256" key="5">
    <source>
        <dbReference type="ARBA" id="ARBA00022723"/>
    </source>
</evidence>
<dbReference type="Gene3D" id="3.30.1330.30">
    <property type="match status" value="1"/>
</dbReference>
<dbReference type="InterPro" id="IPR029064">
    <property type="entry name" value="Ribosomal_eL30-like_sf"/>
</dbReference>
<protein>
    <submittedName>
        <fullName evidence="8">Probable Pelota protein</fullName>
    </submittedName>
</protein>
<dbReference type="SUPFAM" id="SSF55315">
    <property type="entry name" value="L30e-like"/>
    <property type="match status" value="1"/>
</dbReference>
<dbReference type="HOGENOM" id="CLU_023334_3_1_1"/>
<dbReference type="GO" id="GO:0070481">
    <property type="term" value="P:nuclear-transcribed mRNA catabolic process, non-stop decay"/>
    <property type="evidence" value="ECO:0007669"/>
    <property type="project" value="InterPro"/>
</dbReference>
<sequence>MIYQGDDVQATTLRRVQTVSNTGSTDSQRVRTRLTLHVTRTQFAAGSSSSSATASSNAAASSTNATASSSGASGGVGSTTGAGMHITGRVTEENAHVKMGAFHTLDIEVNRDVKIIKQEWDRIALDRVDEACAEGRGAEVGAIVCGEGTAALCLMSEHMTTIRQRIDVPVPRKAAGSASHEKGLDKFYSTLYAAFLRVIPFASLKVIVIASPGFTKDAVYEYFFAQATKTSNKALLQARNKFISSQLKETKFAREGIMLDKFFKMLGQDEMRAWYGPDHVALAADRGAIGALLISDDLFRSSDPTTRKRYVEMADAVRTKGAEVLIFSSMHETGQQLNQLSGIAAILTFPLDIDMVEEEERQAKEEAEAAATAEQNE</sequence>
<dbReference type="InterPro" id="IPR005141">
    <property type="entry name" value="eRF1_2"/>
</dbReference>
<organism evidence="8 9">
    <name type="scientific">Serendipita indica (strain DSM 11827)</name>
    <name type="common">Root endophyte fungus</name>
    <name type="synonym">Piriformospora indica</name>
    <dbReference type="NCBI Taxonomy" id="1109443"/>
    <lineage>
        <taxon>Eukaryota</taxon>
        <taxon>Fungi</taxon>
        <taxon>Dikarya</taxon>
        <taxon>Basidiomycota</taxon>
        <taxon>Agaricomycotina</taxon>
        <taxon>Agaricomycetes</taxon>
        <taxon>Sebacinales</taxon>
        <taxon>Serendipitaceae</taxon>
        <taxon>Serendipita</taxon>
    </lineage>
</organism>
<evidence type="ECO:0000256" key="1">
    <source>
        <dbReference type="ARBA" id="ARBA00001968"/>
    </source>
</evidence>
<evidence type="ECO:0000256" key="3">
    <source>
        <dbReference type="ARBA" id="ARBA00009504"/>
    </source>
</evidence>
<dbReference type="OMA" id="LKMIILC"/>
<dbReference type="GO" id="GO:0070966">
    <property type="term" value="P:nuclear-transcribed mRNA catabolic process, no-go decay"/>
    <property type="evidence" value="ECO:0007669"/>
    <property type="project" value="InterPro"/>
</dbReference>
<dbReference type="Proteomes" id="UP000007148">
    <property type="component" value="Unassembled WGS sequence"/>
</dbReference>
<dbReference type="InterPro" id="IPR042226">
    <property type="entry name" value="eFR1_2_sf"/>
</dbReference>